<feature type="transmembrane region" description="Helical" evidence="4">
    <location>
        <begin position="9"/>
        <end position="29"/>
    </location>
</feature>
<dbReference type="Proteomes" id="UP000441032">
    <property type="component" value="Unassembled WGS sequence"/>
</dbReference>
<evidence type="ECO:0000259" key="6">
    <source>
        <dbReference type="Pfam" id="PF25954"/>
    </source>
</evidence>
<protein>
    <submittedName>
        <fullName evidence="10">Efflux RND transporter periplasmic adaptor subunit</fullName>
    </submittedName>
</protein>
<dbReference type="GO" id="GO:0015679">
    <property type="term" value="P:plasma membrane copper ion transport"/>
    <property type="evidence" value="ECO:0007669"/>
    <property type="project" value="TreeGrafter"/>
</dbReference>
<dbReference type="GO" id="GO:0016020">
    <property type="term" value="C:membrane"/>
    <property type="evidence" value="ECO:0007669"/>
    <property type="project" value="InterPro"/>
</dbReference>
<evidence type="ECO:0000259" key="9">
    <source>
        <dbReference type="Pfam" id="PF25975"/>
    </source>
</evidence>
<dbReference type="InterPro" id="IPR006143">
    <property type="entry name" value="RND_pump_MFP"/>
</dbReference>
<evidence type="ECO:0000313" key="10">
    <source>
        <dbReference type="EMBL" id="MRS98081.1"/>
    </source>
</evidence>
<feature type="domain" description="CzcB-like alpha-helical hairpin" evidence="5">
    <location>
        <begin position="262"/>
        <end position="321"/>
    </location>
</feature>
<organism evidence="10 11">
    <name type="scientific">Ralstonia pickettii</name>
    <name type="common">Burkholderia pickettii</name>
    <dbReference type="NCBI Taxonomy" id="329"/>
    <lineage>
        <taxon>Bacteria</taxon>
        <taxon>Pseudomonadati</taxon>
        <taxon>Pseudomonadota</taxon>
        <taxon>Betaproteobacteria</taxon>
        <taxon>Burkholderiales</taxon>
        <taxon>Burkholderiaceae</taxon>
        <taxon>Ralstonia</taxon>
    </lineage>
</organism>
<dbReference type="EMBL" id="WJYN01000001">
    <property type="protein sequence ID" value="MRS98081.1"/>
    <property type="molecule type" value="Genomic_DNA"/>
</dbReference>
<dbReference type="Gene3D" id="2.40.420.20">
    <property type="match status" value="1"/>
</dbReference>
<evidence type="ECO:0000256" key="4">
    <source>
        <dbReference type="SAM" id="Phobius"/>
    </source>
</evidence>
<dbReference type="InterPro" id="IPR058649">
    <property type="entry name" value="CzcB_C"/>
</dbReference>
<gene>
    <name evidence="10" type="ORF">GJQ57_05355</name>
</gene>
<dbReference type="NCBIfam" id="TIGR01730">
    <property type="entry name" value="RND_mfp"/>
    <property type="match status" value="1"/>
</dbReference>
<feature type="domain" description="CzcB N-terminal" evidence="7">
    <location>
        <begin position="84"/>
        <end position="172"/>
    </location>
</feature>
<dbReference type="PANTHER" id="PTHR30097:SF4">
    <property type="entry name" value="SLR6042 PROTEIN"/>
    <property type="match status" value="1"/>
</dbReference>
<feature type="region of interest" description="Disordered" evidence="3">
    <location>
        <begin position="33"/>
        <end position="90"/>
    </location>
</feature>
<dbReference type="Pfam" id="PF25893">
    <property type="entry name" value="HH_CzcB"/>
    <property type="match status" value="1"/>
</dbReference>
<dbReference type="GO" id="GO:0030288">
    <property type="term" value="C:outer membrane-bounded periplasmic space"/>
    <property type="evidence" value="ECO:0007669"/>
    <property type="project" value="TreeGrafter"/>
</dbReference>
<feature type="domain" description="CzcB-like C-terminal circularly permuted SH3-like" evidence="9">
    <location>
        <begin position="451"/>
        <end position="511"/>
    </location>
</feature>
<dbReference type="Pfam" id="PF25975">
    <property type="entry name" value="CzcB_C"/>
    <property type="match status" value="1"/>
</dbReference>
<feature type="domain" description="CzcB-like barrel-sandwich hybrid" evidence="8">
    <location>
        <begin position="223"/>
        <end position="366"/>
    </location>
</feature>
<name>A0A7X2HKA4_RALPI</name>
<dbReference type="InterPro" id="IPR058647">
    <property type="entry name" value="BSH_CzcB-like"/>
</dbReference>
<dbReference type="RefSeq" id="WP_154205973.1">
    <property type="nucleotide sequence ID" value="NZ_WJYN01000001.1"/>
</dbReference>
<dbReference type="SUPFAM" id="SSF111369">
    <property type="entry name" value="HlyD-like secretion proteins"/>
    <property type="match status" value="1"/>
</dbReference>
<evidence type="ECO:0000259" key="8">
    <source>
        <dbReference type="Pfam" id="PF25973"/>
    </source>
</evidence>
<comment type="similarity">
    <text evidence="1">Belongs to the membrane fusion protein (MFP) (TC 8.A.1) family.</text>
</comment>
<feature type="domain" description="CusB-like beta-barrel" evidence="6">
    <location>
        <begin position="369"/>
        <end position="442"/>
    </location>
</feature>
<keyword evidence="4" id="KW-0812">Transmembrane</keyword>
<dbReference type="InterPro" id="IPR058792">
    <property type="entry name" value="Beta-barrel_RND_2"/>
</dbReference>
<evidence type="ECO:0000313" key="11">
    <source>
        <dbReference type="Proteomes" id="UP000441032"/>
    </source>
</evidence>
<feature type="compositionally biased region" description="Basic and acidic residues" evidence="3">
    <location>
        <begin position="36"/>
        <end position="81"/>
    </location>
</feature>
<dbReference type="InterPro" id="IPR051909">
    <property type="entry name" value="MFP_Cation_Efflux"/>
</dbReference>
<evidence type="ECO:0000256" key="1">
    <source>
        <dbReference type="ARBA" id="ARBA00009477"/>
    </source>
</evidence>
<dbReference type="GO" id="GO:0022857">
    <property type="term" value="F:transmembrane transporter activity"/>
    <property type="evidence" value="ECO:0007669"/>
    <property type="project" value="InterPro"/>
</dbReference>
<evidence type="ECO:0000259" key="5">
    <source>
        <dbReference type="Pfam" id="PF25893"/>
    </source>
</evidence>
<dbReference type="Pfam" id="PF25973">
    <property type="entry name" value="BSH_CzcB"/>
    <property type="match status" value="1"/>
</dbReference>
<proteinExistence type="inferred from homology"/>
<dbReference type="Pfam" id="PF25971">
    <property type="entry name" value="CzcB_N"/>
    <property type="match status" value="1"/>
</dbReference>
<comment type="caution">
    <text evidence="10">The sequence shown here is derived from an EMBL/GenBank/DDBJ whole genome shotgun (WGS) entry which is preliminary data.</text>
</comment>
<accession>A0A7X2HKA4</accession>
<keyword evidence="2" id="KW-0813">Transport</keyword>
<dbReference type="GO" id="GO:0046914">
    <property type="term" value="F:transition metal ion binding"/>
    <property type="evidence" value="ECO:0007669"/>
    <property type="project" value="TreeGrafter"/>
</dbReference>
<keyword evidence="4" id="KW-0472">Membrane</keyword>
<dbReference type="Pfam" id="PF25954">
    <property type="entry name" value="Beta-barrel_RND_2"/>
    <property type="match status" value="1"/>
</dbReference>
<dbReference type="InterPro" id="IPR058646">
    <property type="entry name" value="CzcB_N"/>
</dbReference>
<sequence>MSITTKQKTAIAAVVAVGMIATGAVMFLGRTTEGSEGGREAAEHAESAQHKDNEHHGNASDGKHEDAASHGDKEHHGEKGPHGGNLSRVGTSTIEFGQSEQNGEAKLKLWVVQDGKPVVNGVSANGTIKRATGESSSIGFKAGKDAIESEQAIAEPHVFVATASVTLPDSKQPVEVRFSKEEGKIELTSEQVAKAGIGVEVAGNAAVQAGVQFPGEIRFNEDRTAHVVPRLAGVVEGVSANIGQQVKKGQVLAVIASTALSEQRSELLAAQKRFDLAKTTYDREKRLWEEKISAEQDYLQARTALQEAQIAVQNAQQKLVAIGAGPSTNALNRFELRAPFDGLVVEKHLALGEAVKEDANVFTISDLSSVWAEFVVAAKDLASVRVGQQVTISSTAFDGKATGTVSYVGSLLGEQTRTAKARVTLVNPDMAWRPGLFVTVQVLGPDVQVPVAVKAEAIQEINGKPAVFVAVQRGFVAQPVKTGRSSGKVVEIVSGLPAGARYVAANSFVLKAELGKASAEHED</sequence>
<dbReference type="GO" id="GO:0060003">
    <property type="term" value="P:copper ion export"/>
    <property type="evidence" value="ECO:0007669"/>
    <property type="project" value="TreeGrafter"/>
</dbReference>
<keyword evidence="4" id="KW-1133">Transmembrane helix</keyword>
<dbReference type="FunFam" id="2.40.30.170:FF:000010">
    <property type="entry name" value="Efflux RND transporter periplasmic adaptor subunit"/>
    <property type="match status" value="1"/>
</dbReference>
<evidence type="ECO:0000256" key="3">
    <source>
        <dbReference type="SAM" id="MobiDB-lite"/>
    </source>
</evidence>
<dbReference type="Gene3D" id="2.40.30.170">
    <property type="match status" value="1"/>
</dbReference>
<evidence type="ECO:0000256" key="2">
    <source>
        <dbReference type="ARBA" id="ARBA00022448"/>
    </source>
</evidence>
<dbReference type="PANTHER" id="PTHR30097">
    <property type="entry name" value="CATION EFFLUX SYSTEM PROTEIN CUSB"/>
    <property type="match status" value="1"/>
</dbReference>
<reference evidence="10 11" key="1">
    <citation type="submission" date="2019-11" db="EMBL/GenBank/DDBJ databases">
        <title>Phenotypic characterization of an OXA-22 and OXA-60 co-producing Ralstonia pickettii clinical strain.</title>
        <authorList>
            <person name="He F."/>
        </authorList>
    </citation>
    <scope>NUCLEOTIDE SEQUENCE [LARGE SCALE GENOMIC DNA]</scope>
    <source>
        <strain evidence="10 11">PSLESD1</strain>
    </source>
</reference>
<evidence type="ECO:0000259" key="7">
    <source>
        <dbReference type="Pfam" id="PF25971"/>
    </source>
</evidence>
<dbReference type="AlphaFoldDB" id="A0A7X2HKA4"/>
<dbReference type="InterPro" id="IPR058648">
    <property type="entry name" value="HH_CzcB-like"/>
</dbReference>
<dbReference type="Gene3D" id="2.40.50.100">
    <property type="match status" value="1"/>
</dbReference>